<sequence length="167" mass="19067">MFQGYTRQQENNDRAGSLLPIHLPALLKLVMHIREEGRSEQRKSDFLSHVCCFSPLIGVANRSNHTSIVAYHTWQAIVILVFKGSTYPTNINIHNKKKCMLFKNCIEIVKWSMAVENFTHLVPKTLKMSKNTLDCDISDARYSTIPNSKYEPMALNASTPFLVLIKN</sequence>
<evidence type="ECO:0000313" key="2">
    <source>
        <dbReference type="Proteomes" id="UP000092445"/>
    </source>
</evidence>
<proteinExistence type="predicted"/>
<organism evidence="1 2">
    <name type="scientific">Glossina pallidipes</name>
    <name type="common">Tsetse fly</name>
    <dbReference type="NCBI Taxonomy" id="7398"/>
    <lineage>
        <taxon>Eukaryota</taxon>
        <taxon>Metazoa</taxon>
        <taxon>Ecdysozoa</taxon>
        <taxon>Arthropoda</taxon>
        <taxon>Hexapoda</taxon>
        <taxon>Insecta</taxon>
        <taxon>Pterygota</taxon>
        <taxon>Neoptera</taxon>
        <taxon>Endopterygota</taxon>
        <taxon>Diptera</taxon>
        <taxon>Brachycera</taxon>
        <taxon>Muscomorpha</taxon>
        <taxon>Hippoboscoidea</taxon>
        <taxon>Glossinidae</taxon>
        <taxon>Glossina</taxon>
    </lineage>
</organism>
<dbReference type="Proteomes" id="UP000092445">
    <property type="component" value="Unassembled WGS sequence"/>
</dbReference>
<keyword evidence="2" id="KW-1185">Reference proteome</keyword>
<reference evidence="1" key="2">
    <citation type="submission" date="2020-05" db="UniProtKB">
        <authorList>
            <consortium name="EnsemblMetazoa"/>
        </authorList>
    </citation>
    <scope>IDENTIFICATION</scope>
    <source>
        <strain evidence="1">IAEA</strain>
    </source>
</reference>
<reference evidence="2" key="1">
    <citation type="submission" date="2014-03" db="EMBL/GenBank/DDBJ databases">
        <authorList>
            <person name="Aksoy S."/>
            <person name="Warren W."/>
            <person name="Wilson R.K."/>
        </authorList>
    </citation>
    <scope>NUCLEOTIDE SEQUENCE [LARGE SCALE GENOMIC DNA]</scope>
    <source>
        <strain evidence="2">IAEA</strain>
    </source>
</reference>
<protein>
    <submittedName>
        <fullName evidence="1">Uncharacterized protein</fullName>
    </submittedName>
</protein>
<name>A0A1A9ZAL6_GLOPL</name>
<accession>A0A1A9ZAL6</accession>
<dbReference type="VEuPathDB" id="VectorBase:GPAI008780"/>
<evidence type="ECO:0000313" key="1">
    <source>
        <dbReference type="EnsemblMetazoa" id="GPAI008780-PA"/>
    </source>
</evidence>
<dbReference type="AlphaFoldDB" id="A0A1A9ZAL6"/>
<dbReference type="EnsemblMetazoa" id="GPAI008780-RA">
    <property type="protein sequence ID" value="GPAI008780-PA"/>
    <property type="gene ID" value="GPAI008780"/>
</dbReference>